<dbReference type="Proteomes" id="UP000664218">
    <property type="component" value="Unassembled WGS sequence"/>
</dbReference>
<gene>
    <name evidence="2" type="ORF">J3A84_05030</name>
</gene>
<dbReference type="PROSITE" id="PS51186">
    <property type="entry name" value="GNAT"/>
    <property type="match status" value="1"/>
</dbReference>
<dbReference type="Gene3D" id="3.40.630.30">
    <property type="match status" value="1"/>
</dbReference>
<name>A0A939KGG5_9CLOT</name>
<evidence type="ECO:0000313" key="3">
    <source>
        <dbReference type="Proteomes" id="UP000664218"/>
    </source>
</evidence>
<dbReference type="GO" id="GO:0016747">
    <property type="term" value="F:acyltransferase activity, transferring groups other than amino-acyl groups"/>
    <property type="evidence" value="ECO:0007669"/>
    <property type="project" value="InterPro"/>
</dbReference>
<keyword evidence="3" id="KW-1185">Reference proteome</keyword>
<dbReference type="AlphaFoldDB" id="A0A939KGG5"/>
<sequence>MFEVRYIHSRETLPIRQKILRPYQSQEACLYDTDDAEGSFHVGAFHDMKLVSIASFCPWQHEELEGTFHYRLRAMATLPEYRRMGAGKQVVQYAEEILREKGVDILWCQGRTSVTGYYERLGFLPQGDVFDYPPIGPHILLVKNLSGR</sequence>
<dbReference type="Pfam" id="PF00583">
    <property type="entry name" value="Acetyltransf_1"/>
    <property type="match status" value="1"/>
</dbReference>
<reference evidence="2" key="1">
    <citation type="submission" date="2021-03" db="EMBL/GenBank/DDBJ databases">
        <title>Proteiniclasticum marinus sp. nov., isolated from tidal flat sediment.</title>
        <authorList>
            <person name="Namirimu T."/>
            <person name="Yang J.-A."/>
            <person name="Yang S.-H."/>
            <person name="Kim Y.-J."/>
            <person name="Kwon K.K."/>
        </authorList>
    </citation>
    <scope>NUCLEOTIDE SEQUENCE</scope>
    <source>
        <strain evidence="2">SCR006</strain>
    </source>
</reference>
<evidence type="ECO:0000259" key="1">
    <source>
        <dbReference type="PROSITE" id="PS51186"/>
    </source>
</evidence>
<evidence type="ECO:0000313" key="2">
    <source>
        <dbReference type="EMBL" id="MBO1264404.1"/>
    </source>
</evidence>
<dbReference type="RefSeq" id="WP_207598918.1">
    <property type="nucleotide sequence ID" value="NZ_JAFNJU010000003.1"/>
</dbReference>
<dbReference type="InterPro" id="IPR000182">
    <property type="entry name" value="GNAT_dom"/>
</dbReference>
<protein>
    <submittedName>
        <fullName evidence="2">GNAT family N-acetyltransferase</fullName>
    </submittedName>
</protein>
<proteinExistence type="predicted"/>
<comment type="caution">
    <text evidence="2">The sequence shown here is derived from an EMBL/GenBank/DDBJ whole genome shotgun (WGS) entry which is preliminary data.</text>
</comment>
<dbReference type="InterPro" id="IPR016181">
    <property type="entry name" value="Acyl_CoA_acyltransferase"/>
</dbReference>
<organism evidence="2 3">
    <name type="scientific">Proteiniclasticum aestuarii</name>
    <dbReference type="NCBI Taxonomy" id="2817862"/>
    <lineage>
        <taxon>Bacteria</taxon>
        <taxon>Bacillati</taxon>
        <taxon>Bacillota</taxon>
        <taxon>Clostridia</taxon>
        <taxon>Eubacteriales</taxon>
        <taxon>Clostridiaceae</taxon>
        <taxon>Proteiniclasticum</taxon>
    </lineage>
</organism>
<dbReference type="EMBL" id="JAFNJU010000003">
    <property type="protein sequence ID" value="MBO1264404.1"/>
    <property type="molecule type" value="Genomic_DNA"/>
</dbReference>
<accession>A0A939KGG5</accession>
<dbReference type="SUPFAM" id="SSF55729">
    <property type="entry name" value="Acyl-CoA N-acyltransferases (Nat)"/>
    <property type="match status" value="1"/>
</dbReference>
<feature type="domain" description="N-acetyltransferase" evidence="1">
    <location>
        <begin position="2"/>
        <end position="146"/>
    </location>
</feature>
<dbReference type="CDD" id="cd04301">
    <property type="entry name" value="NAT_SF"/>
    <property type="match status" value="1"/>
</dbReference>